<dbReference type="InterPro" id="IPR029057">
    <property type="entry name" value="PRTase-like"/>
</dbReference>
<gene>
    <name evidence="4" type="ORF">GGQ86_003238</name>
</gene>
<name>A0ABU1KK30_XANFL</name>
<comment type="caution">
    <text evidence="4">The sequence shown here is derived from an EMBL/GenBank/DDBJ whole genome shotgun (WGS) entry which is preliminary data.</text>
</comment>
<protein>
    <submittedName>
        <fullName evidence="4">ComF family protein</fullName>
    </submittedName>
</protein>
<feature type="domain" description="Double zinc ribbon" evidence="3">
    <location>
        <begin position="27"/>
        <end position="74"/>
    </location>
</feature>
<evidence type="ECO:0000313" key="4">
    <source>
        <dbReference type="EMBL" id="MDR6334756.1"/>
    </source>
</evidence>
<comment type="similarity">
    <text evidence="1">Belongs to the ComF/GntX family.</text>
</comment>
<accession>A0ABU1KK30</accession>
<dbReference type="Proteomes" id="UP001245370">
    <property type="component" value="Unassembled WGS sequence"/>
</dbReference>
<dbReference type="InterPro" id="IPR000836">
    <property type="entry name" value="PRTase_dom"/>
</dbReference>
<organism evidence="4 5">
    <name type="scientific">Xanthobacter flavus</name>
    <dbReference type="NCBI Taxonomy" id="281"/>
    <lineage>
        <taxon>Bacteria</taxon>
        <taxon>Pseudomonadati</taxon>
        <taxon>Pseudomonadota</taxon>
        <taxon>Alphaproteobacteria</taxon>
        <taxon>Hyphomicrobiales</taxon>
        <taxon>Xanthobacteraceae</taxon>
        <taxon>Xanthobacter</taxon>
    </lineage>
</organism>
<evidence type="ECO:0000259" key="2">
    <source>
        <dbReference type="Pfam" id="PF00156"/>
    </source>
</evidence>
<dbReference type="SUPFAM" id="SSF53271">
    <property type="entry name" value="PRTase-like"/>
    <property type="match status" value="1"/>
</dbReference>
<dbReference type="CDD" id="cd06223">
    <property type="entry name" value="PRTases_typeI"/>
    <property type="match status" value="1"/>
</dbReference>
<dbReference type="PANTHER" id="PTHR47505">
    <property type="entry name" value="DNA UTILIZATION PROTEIN YHGH"/>
    <property type="match status" value="1"/>
</dbReference>
<dbReference type="InterPro" id="IPR044005">
    <property type="entry name" value="DZR_2"/>
</dbReference>
<sequence>MGLSAADISERIGRAGAVARGFGSALLGLALPPTCIACGSITGAAGGLCGPCWSKLSFISRPYCERTGAPFSHDPDRVFGDGWLSAEALADPPAYDRARAAVTFDDVARGLVHKLKYADRLDLAAPMARLMLQAGTDLTGSAEIIVPVPLHPIRLWRRKFNQAALLARHVAAATALPVEAGALVRRRRTPSQTALGRKARRANVAGAFAVPHNAAHRIEGRRVLLVDDVYTTGATLDACAQVLRRAGATGIDALTFARVVEFG</sequence>
<evidence type="ECO:0000313" key="5">
    <source>
        <dbReference type="Proteomes" id="UP001245370"/>
    </source>
</evidence>
<dbReference type="InterPro" id="IPR051910">
    <property type="entry name" value="ComF/GntX_DNA_util-trans"/>
</dbReference>
<dbReference type="Pfam" id="PF00156">
    <property type="entry name" value="Pribosyltran"/>
    <property type="match status" value="1"/>
</dbReference>
<feature type="domain" description="Phosphoribosyltransferase" evidence="2">
    <location>
        <begin position="166"/>
        <end position="256"/>
    </location>
</feature>
<evidence type="ECO:0000259" key="3">
    <source>
        <dbReference type="Pfam" id="PF18912"/>
    </source>
</evidence>
<dbReference type="EMBL" id="JAVDPY010000005">
    <property type="protein sequence ID" value="MDR6334756.1"/>
    <property type="molecule type" value="Genomic_DNA"/>
</dbReference>
<dbReference type="RefSeq" id="WP_281808100.1">
    <property type="nucleotide sequence ID" value="NZ_BSDO01000004.1"/>
</dbReference>
<keyword evidence="5" id="KW-1185">Reference proteome</keyword>
<dbReference type="PANTHER" id="PTHR47505:SF1">
    <property type="entry name" value="DNA UTILIZATION PROTEIN YHGH"/>
    <property type="match status" value="1"/>
</dbReference>
<evidence type="ECO:0000256" key="1">
    <source>
        <dbReference type="ARBA" id="ARBA00008007"/>
    </source>
</evidence>
<proteinExistence type="inferred from homology"/>
<dbReference type="GeneID" id="95763684"/>
<reference evidence="4 5" key="1">
    <citation type="submission" date="2023-07" db="EMBL/GenBank/DDBJ databases">
        <title>Genomic Encyclopedia of Type Strains, Phase IV (KMG-IV): sequencing the most valuable type-strain genomes for metagenomic binning, comparative biology and taxonomic classification.</title>
        <authorList>
            <person name="Goeker M."/>
        </authorList>
    </citation>
    <scope>NUCLEOTIDE SEQUENCE [LARGE SCALE GENOMIC DNA]</scope>
    <source>
        <strain evidence="4 5">DSM 338</strain>
    </source>
</reference>
<dbReference type="Gene3D" id="3.40.50.2020">
    <property type="match status" value="1"/>
</dbReference>
<dbReference type="Pfam" id="PF18912">
    <property type="entry name" value="DZR_2"/>
    <property type="match status" value="1"/>
</dbReference>